<dbReference type="Proteomes" id="UP000298061">
    <property type="component" value="Unassembled WGS sequence"/>
</dbReference>
<dbReference type="Pfam" id="PF00701">
    <property type="entry name" value="DHDPS"/>
    <property type="match status" value="1"/>
</dbReference>
<dbReference type="InterPro" id="IPR013785">
    <property type="entry name" value="Aldolase_TIM"/>
</dbReference>
<evidence type="ECO:0000313" key="3">
    <source>
        <dbReference type="Proteomes" id="UP000298061"/>
    </source>
</evidence>
<gene>
    <name evidence="2" type="ORF">EWM64_g1797</name>
</gene>
<dbReference type="EMBL" id="SFCI01000131">
    <property type="protein sequence ID" value="TFY82216.1"/>
    <property type="molecule type" value="Genomic_DNA"/>
</dbReference>
<comment type="caution">
    <text evidence="2">The sequence shown here is derived from an EMBL/GenBank/DDBJ whole genome shotgun (WGS) entry which is preliminary data.</text>
</comment>
<dbReference type="PANTHER" id="PTHR12128:SF66">
    <property type="entry name" value="4-HYDROXY-2-OXOGLUTARATE ALDOLASE, MITOCHONDRIAL"/>
    <property type="match status" value="1"/>
</dbReference>
<dbReference type="CDD" id="cd00408">
    <property type="entry name" value="DHDPS-like"/>
    <property type="match status" value="1"/>
</dbReference>
<evidence type="ECO:0000256" key="1">
    <source>
        <dbReference type="ARBA" id="ARBA00023239"/>
    </source>
</evidence>
<dbReference type="OrthoDB" id="191315at2759"/>
<protein>
    <recommendedName>
        <fullName evidence="4">Dihydrodipicolinate synthase</fullName>
    </recommendedName>
</protein>
<sequence length="344" mass="36008">MPATNGVNGAHVSRPLKAGIYAPIPTFFLPDSEDLDIPSLETHVVRTAQAGVPPLLAGSMGEAIHLSHDERQTIIKAARKALDAAGLIHVPIIAGAGGGSLRETMLLGEQAAAAGADYSIVITSGYFAGALAGNRKALKAFFTEVAEKSPIPVIIYNYPGACGGIDLDSDLITELAMESPNLCGVKLTCGNVGKLTRIAATVSESSFAEAHPRKNPDAPFLVLGGYADFILPSASVNGHGAITGLGNVAPCTIVKLYELSVAAQKDPSLLPEAHRLQGIVGRADFTIAKASISGTKFLLEKLYGYGGAPRKPLPLIEPEAANALWEHPHVQEIVRMERELSGKQ</sequence>
<accession>A0A4Z0A589</accession>
<keyword evidence="3" id="KW-1185">Reference proteome</keyword>
<proteinExistence type="predicted"/>
<name>A0A4Z0A589_9AGAM</name>
<dbReference type="AlphaFoldDB" id="A0A4Z0A589"/>
<keyword evidence="1" id="KW-0456">Lyase</keyword>
<dbReference type="Gene3D" id="3.20.20.70">
    <property type="entry name" value="Aldolase class I"/>
    <property type="match status" value="1"/>
</dbReference>
<dbReference type="PRINTS" id="PR00146">
    <property type="entry name" value="DHPICSNTHASE"/>
</dbReference>
<dbReference type="InterPro" id="IPR002220">
    <property type="entry name" value="DapA-like"/>
</dbReference>
<evidence type="ECO:0000313" key="2">
    <source>
        <dbReference type="EMBL" id="TFY82216.1"/>
    </source>
</evidence>
<evidence type="ECO:0008006" key="4">
    <source>
        <dbReference type="Google" id="ProtNLM"/>
    </source>
</evidence>
<dbReference type="GO" id="GO:0008840">
    <property type="term" value="F:4-hydroxy-tetrahydrodipicolinate synthase activity"/>
    <property type="evidence" value="ECO:0007669"/>
    <property type="project" value="TreeGrafter"/>
</dbReference>
<dbReference type="SUPFAM" id="SSF51569">
    <property type="entry name" value="Aldolase"/>
    <property type="match status" value="1"/>
</dbReference>
<organism evidence="2 3">
    <name type="scientific">Hericium alpestre</name>
    <dbReference type="NCBI Taxonomy" id="135208"/>
    <lineage>
        <taxon>Eukaryota</taxon>
        <taxon>Fungi</taxon>
        <taxon>Dikarya</taxon>
        <taxon>Basidiomycota</taxon>
        <taxon>Agaricomycotina</taxon>
        <taxon>Agaricomycetes</taxon>
        <taxon>Russulales</taxon>
        <taxon>Hericiaceae</taxon>
        <taxon>Hericium</taxon>
    </lineage>
</organism>
<dbReference type="SMART" id="SM01130">
    <property type="entry name" value="DHDPS"/>
    <property type="match status" value="1"/>
</dbReference>
<dbReference type="PANTHER" id="PTHR12128">
    <property type="entry name" value="DIHYDRODIPICOLINATE SYNTHASE"/>
    <property type="match status" value="1"/>
</dbReference>
<dbReference type="STRING" id="135208.A0A4Z0A589"/>
<reference evidence="2 3" key="1">
    <citation type="submission" date="2019-02" db="EMBL/GenBank/DDBJ databases">
        <title>Genome sequencing of the rare red list fungi Hericium alpestre (H. flagellum).</title>
        <authorList>
            <person name="Buettner E."/>
            <person name="Kellner H."/>
        </authorList>
    </citation>
    <scope>NUCLEOTIDE SEQUENCE [LARGE SCALE GENOMIC DNA]</scope>
    <source>
        <strain evidence="2 3">DSM 108284</strain>
    </source>
</reference>